<sequence length="362" mass="41371">MNLKEYKEVDLPKWKRIRLKDVEIPEHREYKSLNIPKIEDLNIQHINTKEEINNYTKYLKVDSEFGVDKELVKLTEKFSNTGVIIDLERGQKIQEPVRLDFNMNNEESLVLDHNLILAHQNSEVTVVMDYTSTEKSFHNGVTKIYAEDNSNVTVIKVQTMSKTSHNFDSNIAVVGRDAEVNFISVELGSAITSTSFITNLLEDNSSANLKSIYFGDDEMGLDLEYTMNHFGRRCLSNIETKGALKDKAKKVFRGNLDFKKGSTRSKGEEGEYVILLDKGVKSDAIPALICGEDDVEGEHAASAGQINELKLFYLMSRGLSEKDAKKMIIEASFRPIIDLIPYEDLRERIEKDIDWRITNEKF</sequence>
<dbReference type="RefSeq" id="WP_160196110.1">
    <property type="nucleotide sequence ID" value="NZ_QXXA01000003.1"/>
</dbReference>
<keyword evidence="4" id="KW-1185">Reference proteome</keyword>
<dbReference type="InterPro" id="IPR011542">
    <property type="entry name" value="SUF_FeS_clus_asmbl_SufD"/>
</dbReference>
<dbReference type="PANTHER" id="PTHR43575">
    <property type="entry name" value="PROTEIN ABCI7, CHLOROPLASTIC"/>
    <property type="match status" value="1"/>
</dbReference>
<dbReference type="InterPro" id="IPR055346">
    <property type="entry name" value="Fe-S_cluster_assembly_SufBD"/>
</dbReference>
<name>A0A845QVS2_9CLOT</name>
<evidence type="ECO:0000256" key="1">
    <source>
        <dbReference type="ARBA" id="ARBA00043967"/>
    </source>
</evidence>
<dbReference type="GO" id="GO:0016226">
    <property type="term" value="P:iron-sulfur cluster assembly"/>
    <property type="evidence" value="ECO:0007669"/>
    <property type="project" value="InterPro"/>
</dbReference>
<dbReference type="InterPro" id="IPR037284">
    <property type="entry name" value="SUF_FeS_clus_asmbl_SufBD_sf"/>
</dbReference>
<dbReference type="OrthoDB" id="9803529at2"/>
<dbReference type="Pfam" id="PF01458">
    <property type="entry name" value="SUFBD_core"/>
    <property type="match status" value="1"/>
</dbReference>
<dbReference type="InterPro" id="IPR000825">
    <property type="entry name" value="SUF_FeS_clus_asmbl_SufBD_core"/>
</dbReference>
<dbReference type="EMBL" id="QXXA01000003">
    <property type="protein sequence ID" value="NBI05606.1"/>
    <property type="molecule type" value="Genomic_DNA"/>
</dbReference>
<comment type="similarity">
    <text evidence="1">Belongs to the iron-sulfur cluster assembly SufBD family.</text>
</comment>
<evidence type="ECO:0000259" key="2">
    <source>
        <dbReference type="Pfam" id="PF01458"/>
    </source>
</evidence>
<dbReference type="SUPFAM" id="SSF101960">
    <property type="entry name" value="Stabilizer of iron transporter SufD"/>
    <property type="match status" value="1"/>
</dbReference>
<reference evidence="3 4" key="1">
    <citation type="submission" date="2018-08" db="EMBL/GenBank/DDBJ databases">
        <title>Murine metabolic-syndrome-specific gut microbial biobank.</title>
        <authorList>
            <person name="Liu C."/>
        </authorList>
    </citation>
    <scope>NUCLEOTIDE SEQUENCE [LARGE SCALE GENOMIC DNA]</scope>
    <source>
        <strain evidence="3 4">583</strain>
    </source>
</reference>
<evidence type="ECO:0000313" key="4">
    <source>
        <dbReference type="Proteomes" id="UP000467132"/>
    </source>
</evidence>
<dbReference type="AlphaFoldDB" id="A0A845QVS2"/>
<comment type="caution">
    <text evidence="3">The sequence shown here is derived from an EMBL/GenBank/DDBJ whole genome shotgun (WGS) entry which is preliminary data.</text>
</comment>
<dbReference type="NCBIfam" id="TIGR01981">
    <property type="entry name" value="sufD"/>
    <property type="match status" value="1"/>
</dbReference>
<dbReference type="PANTHER" id="PTHR43575:SF1">
    <property type="entry name" value="PROTEIN ABCI7, CHLOROPLASTIC"/>
    <property type="match status" value="1"/>
</dbReference>
<gene>
    <name evidence="3" type="primary">sufD</name>
    <name evidence="3" type="ORF">D3Z33_01905</name>
</gene>
<protein>
    <submittedName>
        <fullName evidence="3">Fe-S cluster assembly protein SufD</fullName>
    </submittedName>
</protein>
<evidence type="ECO:0000313" key="3">
    <source>
        <dbReference type="EMBL" id="NBI05606.1"/>
    </source>
</evidence>
<accession>A0A845QVS2</accession>
<organism evidence="3 4">
    <name type="scientific">Senegalia massiliensis</name>
    <dbReference type="NCBI Taxonomy" id="1720316"/>
    <lineage>
        <taxon>Bacteria</taxon>
        <taxon>Bacillati</taxon>
        <taxon>Bacillota</taxon>
        <taxon>Clostridia</taxon>
        <taxon>Eubacteriales</taxon>
        <taxon>Clostridiaceae</taxon>
        <taxon>Senegalia</taxon>
    </lineage>
</organism>
<dbReference type="Proteomes" id="UP000467132">
    <property type="component" value="Unassembled WGS sequence"/>
</dbReference>
<feature type="domain" description="SUF system FeS cluster assembly SufBD core" evidence="2">
    <location>
        <begin position="102"/>
        <end position="331"/>
    </location>
</feature>
<proteinExistence type="inferred from homology"/>